<proteinExistence type="predicted"/>
<keyword evidence="2" id="KW-1185">Reference proteome</keyword>
<comment type="caution">
    <text evidence="1">The sequence shown here is derived from an EMBL/GenBank/DDBJ whole genome shotgun (WGS) entry which is preliminary data.</text>
</comment>
<dbReference type="AlphaFoldDB" id="A0AAN7KZN6"/>
<sequence length="267" mass="30619">MLMNPSQLTAMSNYGLKFPHHPRVRRRLSLGLLLGIWFGLVSFRPAAGLRPLREIGRVWGAERLFAGKDDNEVGSNTEWNITGTYRGAWRFLDTTNNSSRFSDFRNSYGNSVIDLVSSPTKVKGIHYVQGVIIFHDAYENERTVTGAQIRVEGVYIWPFRQLRIVSISWKEAEVFHEDDYILPSPYHLLGVFLSQVFQETPRDNIWRRKNSAEIYDAEQHCNIEFSGQISRASSSRNGFSSIMYLRHLLSTPLGQCALQMENMVVII</sequence>
<dbReference type="Proteomes" id="UP001346149">
    <property type="component" value="Unassembled WGS sequence"/>
</dbReference>
<evidence type="ECO:0000313" key="1">
    <source>
        <dbReference type="EMBL" id="KAK4776562.1"/>
    </source>
</evidence>
<evidence type="ECO:0000313" key="2">
    <source>
        <dbReference type="Proteomes" id="UP001346149"/>
    </source>
</evidence>
<protein>
    <submittedName>
        <fullName evidence="1">Uncharacterized protein</fullName>
    </submittedName>
</protein>
<gene>
    <name evidence="1" type="ORF">SAY86_005250</name>
</gene>
<reference evidence="1 2" key="1">
    <citation type="journal article" date="2023" name="Hortic Res">
        <title>Pangenome of water caltrop reveals structural variations and asymmetric subgenome divergence after allopolyploidization.</title>
        <authorList>
            <person name="Zhang X."/>
            <person name="Chen Y."/>
            <person name="Wang L."/>
            <person name="Yuan Y."/>
            <person name="Fang M."/>
            <person name="Shi L."/>
            <person name="Lu R."/>
            <person name="Comes H.P."/>
            <person name="Ma Y."/>
            <person name="Chen Y."/>
            <person name="Huang G."/>
            <person name="Zhou Y."/>
            <person name="Zheng Z."/>
            <person name="Qiu Y."/>
        </authorList>
    </citation>
    <scope>NUCLEOTIDE SEQUENCE [LARGE SCALE GENOMIC DNA]</scope>
    <source>
        <strain evidence="1">F231</strain>
    </source>
</reference>
<accession>A0AAN7KZN6</accession>
<organism evidence="1 2">
    <name type="scientific">Trapa natans</name>
    <name type="common">Water chestnut</name>
    <dbReference type="NCBI Taxonomy" id="22666"/>
    <lineage>
        <taxon>Eukaryota</taxon>
        <taxon>Viridiplantae</taxon>
        <taxon>Streptophyta</taxon>
        <taxon>Embryophyta</taxon>
        <taxon>Tracheophyta</taxon>
        <taxon>Spermatophyta</taxon>
        <taxon>Magnoliopsida</taxon>
        <taxon>eudicotyledons</taxon>
        <taxon>Gunneridae</taxon>
        <taxon>Pentapetalae</taxon>
        <taxon>rosids</taxon>
        <taxon>malvids</taxon>
        <taxon>Myrtales</taxon>
        <taxon>Lythraceae</taxon>
        <taxon>Trapa</taxon>
    </lineage>
</organism>
<name>A0AAN7KZN6_TRANT</name>
<dbReference type="EMBL" id="JAXQNO010000018">
    <property type="protein sequence ID" value="KAK4776562.1"/>
    <property type="molecule type" value="Genomic_DNA"/>
</dbReference>